<dbReference type="InterPro" id="IPR036961">
    <property type="entry name" value="Kinesin_motor_dom_sf"/>
</dbReference>
<name>A0A1Y2ESM5_9BASI</name>
<evidence type="ECO:0000256" key="6">
    <source>
        <dbReference type="ARBA" id="ARBA00023175"/>
    </source>
</evidence>
<dbReference type="FunFam" id="1.10.10.820:FF:000001">
    <property type="entry name" value="Myosin heavy chain"/>
    <property type="match status" value="1"/>
</dbReference>
<dbReference type="PRINTS" id="PR00193">
    <property type="entry name" value="MYOSINHEAVY"/>
</dbReference>
<feature type="binding site" evidence="8">
    <location>
        <begin position="180"/>
        <end position="187"/>
    </location>
    <ligand>
        <name>ATP</name>
        <dbReference type="ChEBI" id="CHEBI:30616"/>
    </ligand>
</feature>
<dbReference type="GO" id="GO:0016020">
    <property type="term" value="C:membrane"/>
    <property type="evidence" value="ECO:0007669"/>
    <property type="project" value="TreeGrafter"/>
</dbReference>
<dbReference type="PROSITE" id="PS51456">
    <property type="entry name" value="MYOSIN_MOTOR"/>
    <property type="match status" value="1"/>
</dbReference>
<accession>A0A1Y2ESM5</accession>
<gene>
    <name evidence="13" type="ORF">BCR35DRAFT_306733</name>
</gene>
<dbReference type="Gene3D" id="1.10.10.820">
    <property type="match status" value="1"/>
</dbReference>
<keyword evidence="5 8" id="KW-0518">Myosin</keyword>
<dbReference type="PANTHER" id="PTHR13140:SF706">
    <property type="entry name" value="DILUTE CLASS UNCONVENTIONAL MYOSIN, ISOFORM C"/>
    <property type="match status" value="1"/>
</dbReference>
<dbReference type="GO" id="GO:0051015">
    <property type="term" value="F:actin filament binding"/>
    <property type="evidence" value="ECO:0007669"/>
    <property type="project" value="TreeGrafter"/>
</dbReference>
<dbReference type="InterPro" id="IPR046943">
    <property type="entry name" value="Fungal_Myo2/2A_CBD"/>
</dbReference>
<evidence type="ECO:0000256" key="4">
    <source>
        <dbReference type="ARBA" id="ARBA00023054"/>
    </source>
</evidence>
<dbReference type="CDD" id="cd01380">
    <property type="entry name" value="MYSc_Myo5"/>
    <property type="match status" value="1"/>
</dbReference>
<evidence type="ECO:0000313" key="14">
    <source>
        <dbReference type="Proteomes" id="UP000193467"/>
    </source>
</evidence>
<dbReference type="Proteomes" id="UP000193467">
    <property type="component" value="Unassembled WGS sequence"/>
</dbReference>
<dbReference type="PROSITE" id="PS50096">
    <property type="entry name" value="IQ"/>
    <property type="match status" value="4"/>
</dbReference>
<dbReference type="PROSITE" id="PS51126">
    <property type="entry name" value="DILUTE"/>
    <property type="match status" value="1"/>
</dbReference>
<dbReference type="InterPro" id="IPR001609">
    <property type="entry name" value="Myosin_head_motor_dom-like"/>
</dbReference>
<evidence type="ECO:0000256" key="7">
    <source>
        <dbReference type="ARBA" id="ARBA00023203"/>
    </source>
</evidence>
<dbReference type="SMART" id="SM01132">
    <property type="entry name" value="DIL"/>
    <property type="match status" value="1"/>
</dbReference>
<reference evidence="13 14" key="1">
    <citation type="submission" date="2016-07" db="EMBL/GenBank/DDBJ databases">
        <title>Pervasive Adenine N6-methylation of Active Genes in Fungi.</title>
        <authorList>
            <consortium name="DOE Joint Genome Institute"/>
            <person name="Mondo S.J."/>
            <person name="Dannebaum R.O."/>
            <person name="Kuo R.C."/>
            <person name="Labutti K."/>
            <person name="Haridas S."/>
            <person name="Kuo A."/>
            <person name="Salamov A."/>
            <person name="Ahrendt S.R."/>
            <person name="Lipzen A."/>
            <person name="Sullivan W."/>
            <person name="Andreopoulos W.B."/>
            <person name="Clum A."/>
            <person name="Lindquist E."/>
            <person name="Daum C."/>
            <person name="Ramamoorthy G.K."/>
            <person name="Gryganskyi A."/>
            <person name="Culley D."/>
            <person name="Magnuson J.K."/>
            <person name="James T.Y."/>
            <person name="O'Malley M.A."/>
            <person name="Stajich J.E."/>
            <person name="Spatafora J.W."/>
            <person name="Visel A."/>
            <person name="Grigoriev I.V."/>
        </authorList>
    </citation>
    <scope>NUCLEOTIDE SEQUENCE [LARGE SCALE GENOMIC DNA]</scope>
    <source>
        <strain evidence="13 14">62-1032</strain>
    </source>
</reference>
<evidence type="ECO:0000256" key="8">
    <source>
        <dbReference type="PROSITE-ProRule" id="PRU00782"/>
    </source>
</evidence>
<dbReference type="GO" id="GO:0005737">
    <property type="term" value="C:cytoplasm"/>
    <property type="evidence" value="ECO:0007669"/>
    <property type="project" value="TreeGrafter"/>
</dbReference>
<dbReference type="Gene3D" id="1.20.1170.10">
    <property type="match status" value="1"/>
</dbReference>
<evidence type="ECO:0000256" key="9">
    <source>
        <dbReference type="SAM" id="Coils"/>
    </source>
</evidence>
<evidence type="ECO:0000256" key="3">
    <source>
        <dbReference type="ARBA" id="ARBA00022840"/>
    </source>
</evidence>
<dbReference type="SUPFAM" id="SSF50084">
    <property type="entry name" value="Myosin S1 fragment, N-terminal domain"/>
    <property type="match status" value="1"/>
</dbReference>
<dbReference type="GO" id="GO:0000146">
    <property type="term" value="F:microfilament motor activity"/>
    <property type="evidence" value="ECO:0007669"/>
    <property type="project" value="TreeGrafter"/>
</dbReference>
<feature type="coiled-coil region" evidence="9">
    <location>
        <begin position="617"/>
        <end position="644"/>
    </location>
</feature>
<dbReference type="GO" id="GO:0016787">
    <property type="term" value="F:hydrolase activity"/>
    <property type="evidence" value="ECO:0007669"/>
    <property type="project" value="UniProtKB-KW"/>
</dbReference>
<dbReference type="InterPro" id="IPR002710">
    <property type="entry name" value="Dilute_dom"/>
</dbReference>
<dbReference type="Pfam" id="PF00063">
    <property type="entry name" value="Myosin_head"/>
    <property type="match status" value="1"/>
</dbReference>
<dbReference type="OrthoDB" id="6108017at2759"/>
<dbReference type="Gene3D" id="1.20.58.530">
    <property type="match status" value="1"/>
</dbReference>
<feature type="region of interest" description="Disordered" evidence="10">
    <location>
        <begin position="1071"/>
        <end position="1093"/>
    </location>
</feature>
<dbReference type="InParanoid" id="A0A1Y2ESM5"/>
<dbReference type="Gene3D" id="1.20.120.720">
    <property type="entry name" value="Myosin VI head, motor domain, U50 subdomain"/>
    <property type="match status" value="1"/>
</dbReference>
<keyword evidence="7 8" id="KW-0009">Actin-binding</keyword>
<dbReference type="SMART" id="SM00015">
    <property type="entry name" value="IQ"/>
    <property type="match status" value="6"/>
</dbReference>
<dbReference type="FunCoup" id="A0A1Y2ESM5">
    <property type="interactions" value="64"/>
</dbReference>
<dbReference type="Pfam" id="PF01843">
    <property type="entry name" value="DIL"/>
    <property type="match status" value="1"/>
</dbReference>
<feature type="region of interest" description="Actin-binding" evidence="8">
    <location>
        <begin position="687"/>
        <end position="709"/>
    </location>
</feature>
<dbReference type="Gene3D" id="1.20.5.190">
    <property type="match status" value="3"/>
</dbReference>
<keyword evidence="4 9" id="KW-0175">Coiled coil</keyword>
<dbReference type="EMBL" id="MCGR01000042">
    <property type="protein sequence ID" value="ORY74284.1"/>
    <property type="molecule type" value="Genomic_DNA"/>
</dbReference>
<feature type="region of interest" description="Disordered" evidence="10">
    <location>
        <begin position="1161"/>
        <end position="1192"/>
    </location>
</feature>
<dbReference type="InterPro" id="IPR036103">
    <property type="entry name" value="MYSc_Myo5"/>
</dbReference>
<dbReference type="Gene3D" id="3.30.70.1590">
    <property type="match status" value="1"/>
</dbReference>
<dbReference type="PANTHER" id="PTHR13140">
    <property type="entry name" value="MYOSIN"/>
    <property type="match status" value="1"/>
</dbReference>
<evidence type="ECO:0000313" key="13">
    <source>
        <dbReference type="EMBL" id="ORY74284.1"/>
    </source>
</evidence>
<dbReference type="SUPFAM" id="SSF52540">
    <property type="entry name" value="P-loop containing nucleoside triphosphate hydrolases"/>
    <property type="match status" value="2"/>
</dbReference>
<evidence type="ECO:0000256" key="2">
    <source>
        <dbReference type="ARBA" id="ARBA00022741"/>
    </source>
</evidence>
<protein>
    <submittedName>
        <fullName evidence="13">p-loop containing nucleoside triphosphate hydrolase protein</fullName>
    </submittedName>
</protein>
<dbReference type="GO" id="GO:0016459">
    <property type="term" value="C:myosin complex"/>
    <property type="evidence" value="ECO:0007669"/>
    <property type="project" value="UniProtKB-KW"/>
</dbReference>
<dbReference type="GO" id="GO:0007015">
    <property type="term" value="P:actin filament organization"/>
    <property type="evidence" value="ECO:0007669"/>
    <property type="project" value="TreeGrafter"/>
</dbReference>
<comment type="caution">
    <text evidence="13">The sequence shown here is derived from an EMBL/GenBank/DDBJ whole genome shotgun (WGS) entry which is preliminary data.</text>
</comment>
<dbReference type="Gene3D" id="3.40.850.10">
    <property type="entry name" value="Kinesin motor domain"/>
    <property type="match status" value="1"/>
</dbReference>
<feature type="compositionally biased region" description="Low complexity" evidence="10">
    <location>
        <begin position="1081"/>
        <end position="1093"/>
    </location>
</feature>
<feature type="domain" description="Myosin motor" evidence="12">
    <location>
        <begin position="83"/>
        <end position="807"/>
    </location>
</feature>
<keyword evidence="2 8" id="KW-0547">Nucleotide-binding</keyword>
<feature type="domain" description="Dilute" evidence="11">
    <location>
        <begin position="1295"/>
        <end position="1575"/>
    </location>
</feature>
<organism evidence="13 14">
    <name type="scientific">Leucosporidium creatinivorum</name>
    <dbReference type="NCBI Taxonomy" id="106004"/>
    <lineage>
        <taxon>Eukaryota</taxon>
        <taxon>Fungi</taxon>
        <taxon>Dikarya</taxon>
        <taxon>Basidiomycota</taxon>
        <taxon>Pucciniomycotina</taxon>
        <taxon>Microbotryomycetes</taxon>
        <taxon>Leucosporidiales</taxon>
        <taxon>Leucosporidium</taxon>
    </lineage>
</organism>
<dbReference type="InterPro" id="IPR027417">
    <property type="entry name" value="P-loop_NTPase"/>
</dbReference>
<dbReference type="CDD" id="cd15480">
    <property type="entry name" value="fMyo2p_CBD"/>
    <property type="match status" value="1"/>
</dbReference>
<comment type="similarity">
    <text evidence="1 8">Belongs to the TRAFAC class myosin-kinesin ATPase superfamily. Myosin family.</text>
</comment>
<dbReference type="InterPro" id="IPR000048">
    <property type="entry name" value="IQ_motif_EF-hand-BS"/>
</dbReference>
<dbReference type="Pfam" id="PF00612">
    <property type="entry name" value="IQ"/>
    <property type="match status" value="4"/>
</dbReference>
<keyword evidence="13" id="KW-0378">Hydrolase</keyword>
<evidence type="ECO:0000256" key="10">
    <source>
        <dbReference type="SAM" id="MobiDB-lite"/>
    </source>
</evidence>
<evidence type="ECO:0000256" key="1">
    <source>
        <dbReference type="ARBA" id="ARBA00008314"/>
    </source>
</evidence>
<keyword evidence="3 8" id="KW-0067">ATP-binding</keyword>
<dbReference type="SMART" id="SM00242">
    <property type="entry name" value="MYSc"/>
    <property type="match status" value="1"/>
</dbReference>
<proteinExistence type="inferred from homology"/>
<evidence type="ECO:0000259" key="11">
    <source>
        <dbReference type="PROSITE" id="PS51126"/>
    </source>
</evidence>
<sequence length="1629" mass="182403">MAAHPVLDSYSVAARTWHSHKELGWIGGQVTSHSIEGDNVLLEFKDESDKIHTVTTTLEALATATAASPSELLPPLRNPPLLEATEDLTNLSYLNEPAVLHTILHRYSLRQIYTYSGIVLVAVNPFSSLSVYSPSIVQAYAGRRKGELEPHLFAIAEDAYRCMVGTAGEPGGNQTIIVSGESGAGKTVSAKYIMRYFATVDDPSRPGRRKTTASGMSETEEQILATNPIMEAFGNAKTTRNDNSSRFGKYIEILFDDTQTIVGARIRTYLLERSRLVYQPETERNYHIFYQLLAGAPSSERKNLGLADASTFTYLNQGGAASLSIPGVDDAEEFRATQEALSTVGITVERQWQIFKVLAALLHLGNMEIKATRTEALLDDEDPSLTLATQLLGIDKAQFKKWIIKKQIVTRTDKIVSSLSAPQANIVKDSVAKHIYASLFDWLVAVVNESLTNESVEGKVKNFIGVLDIYGFEHFKKNSFEQFCINYANEKLQQEFNAHVFKLEQEEYVREEINWTFIDYADNQPTIDMIEGKLGILSLLDEESRLPSGSDANFVQKLYSTIGKPENPAFKKPRFGTSAFTIAHYALDVTYEAEGFLEKNRDTVPDELLTLLSGSTNEFLKEALERADAAKVAAQESAEQAKAERPGSVIASKRASVMGGGIGGVGGGRAGATARKPTLGSIFKTSLISLMDTIDSTNAHYIRCIKPNEAKQAWEFEPQMVLGQLRACGVLETIRISCAGYPTRWTFEEFAERYYMLVASEQWGPEIRTLCTRILEATIEDKDKFQVGLTKIFFRAGLLARFEQLRTNRLNELATLMQKNVRRHLAVKNYQATRRAVIGVQTVWRATLARRRAEEERKERAAVLIQRTARGYLERQRFVRVKSAIVTIQSVARGRNVRKNYQQQRLDSSAILLQRLFRGWLVRQSTTRDRKRVVLLQSCVRRRQAKGQLQALKTEARSVVHFKEVSYKLENKVVELTQTLQKRTADNRDLQSKLKGLETQLESWMAKYEDVDGKAKSLQAQVDKPTVGLPEFQALEAQKRELDSKLESSLKKITEQEAEIKRLLEEHEAAKKEMEEKHASLKASLASASDDSATVSSLRNELSTLREQLTRQVANASNSTKAARPEGGAFNMATGARAVENGGPTPAVGAMVAGAAAAAGLIGQSSSSKRRQRRHSDLGAEHVSPIPEDDRWESPRAVSVAFPQDNGVKRLGGNKSYLADVYDDPAEELMKLLEEEEPLDEDVLSGIIRHLKIPPANLQNPQLPKEVLFPAHLISLVTNEMWKYGMMRESERFLANVMRTIQEHVMGFSGDEVIVPGIFWLSNVHEILSFVCIAESDILQGIGPGDDGIGREYDWDDYERLVTIVKHDLDSLEYNIYHTWMQETKKRLHKMVIPALIESQSLPGFVTSDSGGRLFNRLVGGNQTPAFSMDDILNLLNKVWKSLKSYYVEHSVVQQAVTELLKLVGVSSFNDLLMRRNFSSWKRAMQIQYNITRLEEWCKSHDMPEGTLQLEHLMQATKLLQLKKASLADIEIIYDVCWMLTPTQIQKLIANYYVADYENPISPEILRAVNSRVVAGDRNDHLLLPPEVEEAGPYEVPLPREVTGIETYIPAWLGAPHIRTIVSVVSSSQ</sequence>
<dbReference type="STRING" id="106004.A0A1Y2ESM5"/>
<evidence type="ECO:0000256" key="5">
    <source>
        <dbReference type="ARBA" id="ARBA00023123"/>
    </source>
</evidence>
<evidence type="ECO:0000259" key="12">
    <source>
        <dbReference type="PROSITE" id="PS51456"/>
    </source>
</evidence>
<keyword evidence="6 8" id="KW-0505">Motor protein</keyword>
<keyword evidence="14" id="KW-1185">Reference proteome</keyword>
<dbReference type="GO" id="GO:0005524">
    <property type="term" value="F:ATP binding"/>
    <property type="evidence" value="ECO:0007669"/>
    <property type="project" value="UniProtKB-UniRule"/>
</dbReference>